<evidence type="ECO:0008006" key="3">
    <source>
        <dbReference type="Google" id="ProtNLM"/>
    </source>
</evidence>
<protein>
    <recommendedName>
        <fullName evidence="3">YokE-like PH domain-containing protein</fullName>
    </recommendedName>
</protein>
<sequence length="148" mass="15872">MSLMDRRRRQTFEAATPMLAPGERVDLITCANVGTVSVRRQVATAALVGVISGGTMMASVRPRQMYLVLTDRRLLFFDAATATGKPGKLLIELSRPYVAAGQARKGMLGLTLITELALAGQTEGLKLTFPKPCRADGRQFVGLLPAAP</sequence>
<evidence type="ECO:0000313" key="2">
    <source>
        <dbReference type="Proteomes" id="UP000646244"/>
    </source>
</evidence>
<dbReference type="Proteomes" id="UP000646244">
    <property type="component" value="Unassembled WGS sequence"/>
</dbReference>
<comment type="caution">
    <text evidence="1">The sequence shown here is derived from an EMBL/GenBank/DDBJ whole genome shotgun (WGS) entry which is preliminary data.</text>
</comment>
<name>A0A918TJP9_STRCJ</name>
<proteinExistence type="predicted"/>
<organism evidence="1 2">
    <name type="scientific">Streptomyces cinnamoneus</name>
    <name type="common">Streptoverticillium cinnamoneum</name>
    <dbReference type="NCBI Taxonomy" id="53446"/>
    <lineage>
        <taxon>Bacteria</taxon>
        <taxon>Bacillati</taxon>
        <taxon>Actinomycetota</taxon>
        <taxon>Actinomycetes</taxon>
        <taxon>Kitasatosporales</taxon>
        <taxon>Streptomycetaceae</taxon>
        <taxon>Streptomyces</taxon>
        <taxon>Streptomyces cinnamoneus group</taxon>
    </lineage>
</organism>
<gene>
    <name evidence="1" type="ORF">GCM10010507_25500</name>
</gene>
<accession>A0A918TJP9</accession>
<evidence type="ECO:0000313" key="1">
    <source>
        <dbReference type="EMBL" id="GHC48799.1"/>
    </source>
</evidence>
<reference evidence="1" key="2">
    <citation type="submission" date="2020-09" db="EMBL/GenBank/DDBJ databases">
        <authorList>
            <person name="Sun Q."/>
            <person name="Ohkuma M."/>
        </authorList>
    </citation>
    <scope>NUCLEOTIDE SEQUENCE</scope>
    <source>
        <strain evidence="1">JCM 4633</strain>
    </source>
</reference>
<reference evidence="1" key="1">
    <citation type="journal article" date="2014" name="Int. J. Syst. Evol. Microbiol.">
        <title>Complete genome sequence of Corynebacterium casei LMG S-19264T (=DSM 44701T), isolated from a smear-ripened cheese.</title>
        <authorList>
            <consortium name="US DOE Joint Genome Institute (JGI-PGF)"/>
            <person name="Walter F."/>
            <person name="Albersmeier A."/>
            <person name="Kalinowski J."/>
            <person name="Ruckert C."/>
        </authorList>
    </citation>
    <scope>NUCLEOTIDE SEQUENCE</scope>
    <source>
        <strain evidence="1">JCM 4633</strain>
    </source>
</reference>
<dbReference type="AlphaFoldDB" id="A0A918TJP9"/>
<dbReference type="EMBL" id="BMVB01000007">
    <property type="protein sequence ID" value="GHC48799.1"/>
    <property type="molecule type" value="Genomic_DNA"/>
</dbReference>